<dbReference type="InterPro" id="IPR032710">
    <property type="entry name" value="NTF2-like_dom_sf"/>
</dbReference>
<name>A0A9W8ITS2_9AGAR</name>
<protein>
    <recommendedName>
        <fullName evidence="3">SnoaL-like domain-containing protein</fullName>
    </recommendedName>
</protein>
<evidence type="ECO:0008006" key="3">
    <source>
        <dbReference type="Google" id="ProtNLM"/>
    </source>
</evidence>
<keyword evidence="2" id="KW-1185">Reference proteome</keyword>
<dbReference type="Gene3D" id="3.10.450.50">
    <property type="match status" value="1"/>
</dbReference>
<feature type="non-terminal residue" evidence="1">
    <location>
        <position position="153"/>
    </location>
</feature>
<dbReference type="OrthoDB" id="3352776at2759"/>
<comment type="caution">
    <text evidence="1">The sequence shown here is derived from an EMBL/GenBank/DDBJ whole genome shotgun (WGS) entry which is preliminary data.</text>
</comment>
<evidence type="ECO:0000313" key="2">
    <source>
        <dbReference type="Proteomes" id="UP001140091"/>
    </source>
</evidence>
<gene>
    <name evidence="1" type="ORF">H1R20_g16500</name>
</gene>
<dbReference type="EMBL" id="JANBPK010001848">
    <property type="protein sequence ID" value="KAJ2920594.1"/>
    <property type="molecule type" value="Genomic_DNA"/>
</dbReference>
<accession>A0A9W8ITS2</accession>
<reference evidence="1" key="1">
    <citation type="submission" date="2022-06" db="EMBL/GenBank/DDBJ databases">
        <title>Genome Sequence of Candolleomyces eurysporus.</title>
        <authorList>
            <person name="Buettner E."/>
        </authorList>
    </citation>
    <scope>NUCLEOTIDE SEQUENCE</scope>
    <source>
        <strain evidence="1">VTCC 930004</strain>
    </source>
</reference>
<dbReference type="SUPFAM" id="SSF54427">
    <property type="entry name" value="NTF2-like"/>
    <property type="match status" value="1"/>
</dbReference>
<proteinExistence type="predicted"/>
<dbReference type="Proteomes" id="UP001140091">
    <property type="component" value="Unassembled WGS sequence"/>
</dbReference>
<sequence length="153" mass="16904">MTLTRSELLKAAVTFCTSFSQGKDVESILALFSTTHPVAAVEHGDPSLAPFLGRTFEGKEGVKRYFEVIGSLLSYKNISFGEYAVDVEERKVAVKGKGTFTWIETGKAWDETFAYVLDFDEDAKLTRYQIWSDTGSAYLASKGGVEGQVSMQF</sequence>
<dbReference type="AlphaFoldDB" id="A0A9W8ITS2"/>
<evidence type="ECO:0000313" key="1">
    <source>
        <dbReference type="EMBL" id="KAJ2920594.1"/>
    </source>
</evidence>
<organism evidence="1 2">
    <name type="scientific">Candolleomyces eurysporus</name>
    <dbReference type="NCBI Taxonomy" id="2828524"/>
    <lineage>
        <taxon>Eukaryota</taxon>
        <taxon>Fungi</taxon>
        <taxon>Dikarya</taxon>
        <taxon>Basidiomycota</taxon>
        <taxon>Agaricomycotina</taxon>
        <taxon>Agaricomycetes</taxon>
        <taxon>Agaricomycetidae</taxon>
        <taxon>Agaricales</taxon>
        <taxon>Agaricineae</taxon>
        <taxon>Psathyrellaceae</taxon>
        <taxon>Candolleomyces</taxon>
    </lineage>
</organism>